<accession>A0A6M3ISW9</accession>
<dbReference type="AlphaFoldDB" id="A0A6M3ISW9"/>
<gene>
    <name evidence="2" type="ORF">MM415A00437_0030</name>
    <name evidence="1" type="ORF">MM415B01161_0007</name>
</gene>
<sequence length="106" mass="12177">MFNDADKLSLRIFCQEITRAPRGVHKHICSNDVVCLWCDDWEIIEVLKYLFIGPEAYDAEPLPGRLVNCPAYNRAAIIKKATEYLSWPVEEVISALRKRRALDGRA</sequence>
<evidence type="ECO:0000313" key="2">
    <source>
        <dbReference type="EMBL" id="QJA82183.1"/>
    </source>
</evidence>
<protein>
    <submittedName>
        <fullName evidence="1">Uncharacterized protein</fullName>
    </submittedName>
</protein>
<proteinExistence type="predicted"/>
<organism evidence="1">
    <name type="scientific">viral metagenome</name>
    <dbReference type="NCBI Taxonomy" id="1070528"/>
    <lineage>
        <taxon>unclassified sequences</taxon>
        <taxon>metagenomes</taxon>
        <taxon>organismal metagenomes</taxon>
    </lineage>
</organism>
<reference evidence="1" key="1">
    <citation type="submission" date="2020-03" db="EMBL/GenBank/DDBJ databases">
        <title>The deep terrestrial virosphere.</title>
        <authorList>
            <person name="Holmfeldt K."/>
            <person name="Nilsson E."/>
            <person name="Simone D."/>
            <person name="Lopez-Fernandez M."/>
            <person name="Wu X."/>
            <person name="de Brujin I."/>
            <person name="Lundin D."/>
            <person name="Andersson A."/>
            <person name="Bertilsson S."/>
            <person name="Dopson M."/>
        </authorList>
    </citation>
    <scope>NUCLEOTIDE SEQUENCE</scope>
    <source>
        <strain evidence="2">MM415A00437</strain>
        <strain evidence="1">MM415B01161</strain>
    </source>
</reference>
<name>A0A6M3ISW9_9ZZZZ</name>
<evidence type="ECO:0000313" key="1">
    <source>
        <dbReference type="EMBL" id="QJA60207.1"/>
    </source>
</evidence>
<dbReference type="EMBL" id="MT141400">
    <property type="protein sequence ID" value="QJA60207.1"/>
    <property type="molecule type" value="Genomic_DNA"/>
</dbReference>
<dbReference type="EMBL" id="MT142481">
    <property type="protein sequence ID" value="QJA82183.1"/>
    <property type="molecule type" value="Genomic_DNA"/>
</dbReference>